<reference evidence="6" key="1">
    <citation type="journal article" date="2019" name="Int. J. Syst. Evol. Microbiol.">
        <title>The Global Catalogue of Microorganisms (GCM) 10K type strain sequencing project: providing services to taxonomists for standard genome sequencing and annotation.</title>
        <authorList>
            <consortium name="The Broad Institute Genomics Platform"/>
            <consortium name="The Broad Institute Genome Sequencing Center for Infectious Disease"/>
            <person name="Wu L."/>
            <person name="Ma J."/>
        </authorList>
    </citation>
    <scope>NUCLEOTIDE SEQUENCE [LARGE SCALE GENOMIC DNA]</scope>
    <source>
        <strain evidence="6">KCTC 42964</strain>
    </source>
</reference>
<organism evidence="5 6">
    <name type="scientific">Marinibaculum pumilum</name>
    <dbReference type="NCBI Taxonomy" id="1766165"/>
    <lineage>
        <taxon>Bacteria</taxon>
        <taxon>Pseudomonadati</taxon>
        <taxon>Pseudomonadota</taxon>
        <taxon>Alphaproteobacteria</taxon>
        <taxon>Rhodospirillales</taxon>
        <taxon>Rhodospirillaceae</taxon>
        <taxon>Marinibaculum</taxon>
    </lineage>
</organism>
<evidence type="ECO:0000259" key="4">
    <source>
        <dbReference type="Pfam" id="PF13649"/>
    </source>
</evidence>
<evidence type="ECO:0000313" key="6">
    <source>
        <dbReference type="Proteomes" id="UP001595528"/>
    </source>
</evidence>
<keyword evidence="1 5" id="KW-0489">Methyltransferase</keyword>
<feature type="domain" description="Methyltransferase" evidence="4">
    <location>
        <begin position="68"/>
        <end position="168"/>
    </location>
</feature>
<dbReference type="GO" id="GO:0008168">
    <property type="term" value="F:methyltransferase activity"/>
    <property type="evidence" value="ECO:0007669"/>
    <property type="project" value="UniProtKB-KW"/>
</dbReference>
<dbReference type="Gene3D" id="3.40.50.150">
    <property type="entry name" value="Vaccinia Virus protein VP39"/>
    <property type="match status" value="1"/>
</dbReference>
<evidence type="ECO:0000313" key="5">
    <source>
        <dbReference type="EMBL" id="MFC3230721.1"/>
    </source>
</evidence>
<dbReference type="PANTHER" id="PTHR43464">
    <property type="entry name" value="METHYLTRANSFERASE"/>
    <property type="match status" value="1"/>
</dbReference>
<comment type="caution">
    <text evidence="5">The sequence shown here is derived from an EMBL/GenBank/DDBJ whole genome shotgun (WGS) entry which is preliminary data.</text>
</comment>
<dbReference type="InterPro" id="IPR041698">
    <property type="entry name" value="Methyltransf_25"/>
</dbReference>
<dbReference type="GO" id="GO:0032259">
    <property type="term" value="P:methylation"/>
    <property type="evidence" value="ECO:0007669"/>
    <property type="project" value="UniProtKB-KW"/>
</dbReference>
<dbReference type="Proteomes" id="UP001595528">
    <property type="component" value="Unassembled WGS sequence"/>
</dbReference>
<sequence length="271" mass="29825">MRIARIEMNVMAPLAGRTTPAPAPTAQAPAYDRFGATYQDWTESDSPYRAIELYSFLTAVGDVDGLRVLDLATGEGRIARLLARRGAAALLGTDLSPEMVRRAQAQQDTDGIGTDRLRFAVLDATDPHFALPVQVDLVTAMYLLPYAATEAALQAMFALAERNLRPGGRLVAYTASPDYDFRRPDPRLRSHCGFDYRAAEGNRVELVIAGQHVDVWQWDRDTHARALEAAGLSELRWHPLRCPPQRPGLAAEMAFYLSDPSCIVLSACKPD</sequence>
<name>A0ABV7L8I6_9PROT</name>
<dbReference type="PANTHER" id="PTHR43464:SF19">
    <property type="entry name" value="UBIQUINONE BIOSYNTHESIS O-METHYLTRANSFERASE, MITOCHONDRIAL"/>
    <property type="match status" value="1"/>
</dbReference>
<dbReference type="CDD" id="cd02440">
    <property type="entry name" value="AdoMet_MTases"/>
    <property type="match status" value="1"/>
</dbReference>
<evidence type="ECO:0000256" key="3">
    <source>
        <dbReference type="ARBA" id="ARBA00022691"/>
    </source>
</evidence>
<evidence type="ECO:0000256" key="2">
    <source>
        <dbReference type="ARBA" id="ARBA00022679"/>
    </source>
</evidence>
<keyword evidence="6" id="KW-1185">Reference proteome</keyword>
<protein>
    <submittedName>
        <fullName evidence="5">Class I SAM-dependent DNA methyltransferase</fullName>
    </submittedName>
</protein>
<proteinExistence type="predicted"/>
<dbReference type="InterPro" id="IPR029063">
    <property type="entry name" value="SAM-dependent_MTases_sf"/>
</dbReference>
<gene>
    <name evidence="5" type="ORF">ACFOGJ_25965</name>
</gene>
<accession>A0ABV7L8I6</accession>
<keyword evidence="3" id="KW-0949">S-adenosyl-L-methionine</keyword>
<keyword evidence="2" id="KW-0808">Transferase</keyword>
<dbReference type="Pfam" id="PF13649">
    <property type="entry name" value="Methyltransf_25"/>
    <property type="match status" value="1"/>
</dbReference>
<dbReference type="EMBL" id="JBHRTR010000048">
    <property type="protein sequence ID" value="MFC3230721.1"/>
    <property type="molecule type" value="Genomic_DNA"/>
</dbReference>
<dbReference type="RefSeq" id="WP_379906152.1">
    <property type="nucleotide sequence ID" value="NZ_JBHRTR010000048.1"/>
</dbReference>
<evidence type="ECO:0000256" key="1">
    <source>
        <dbReference type="ARBA" id="ARBA00022603"/>
    </source>
</evidence>
<dbReference type="SUPFAM" id="SSF53335">
    <property type="entry name" value="S-adenosyl-L-methionine-dependent methyltransferases"/>
    <property type="match status" value="1"/>
</dbReference>